<evidence type="ECO:0000313" key="2">
    <source>
        <dbReference type="Proteomes" id="UP001499843"/>
    </source>
</evidence>
<dbReference type="EMBL" id="BAAAQX010000030">
    <property type="protein sequence ID" value="GAA2212973.1"/>
    <property type="molecule type" value="Genomic_DNA"/>
</dbReference>
<name>A0ABN3CUJ7_9ACTN</name>
<accession>A0ABN3CUJ7</accession>
<evidence type="ECO:0000313" key="1">
    <source>
        <dbReference type="EMBL" id="GAA2212973.1"/>
    </source>
</evidence>
<protein>
    <submittedName>
        <fullName evidence="1">Uncharacterized protein</fullName>
    </submittedName>
</protein>
<reference evidence="1 2" key="1">
    <citation type="journal article" date="2019" name="Int. J. Syst. Evol. Microbiol.">
        <title>The Global Catalogue of Microorganisms (GCM) 10K type strain sequencing project: providing services to taxonomists for standard genome sequencing and annotation.</title>
        <authorList>
            <consortium name="The Broad Institute Genomics Platform"/>
            <consortium name="The Broad Institute Genome Sequencing Center for Infectious Disease"/>
            <person name="Wu L."/>
            <person name="Ma J."/>
        </authorList>
    </citation>
    <scope>NUCLEOTIDE SEQUENCE [LARGE SCALE GENOMIC DNA]</scope>
    <source>
        <strain evidence="1 2">JCM 16114</strain>
    </source>
</reference>
<keyword evidence="2" id="KW-1185">Reference proteome</keyword>
<sequence>MLPAGHADGCADEGAERVGAVVVPGGEAFGAGQDELAAGGVAFAGYGWCGLVDGGAGGWPGGFDGVLDEVLWDLAGYPQADRHAAGAEAVLEAEARLAESRVFTAPSAVRGRSSHRVDLD</sequence>
<proteinExistence type="predicted"/>
<gene>
    <name evidence="1" type="ORF">GCM10009850_084350</name>
</gene>
<comment type="caution">
    <text evidence="1">The sequence shown here is derived from an EMBL/GenBank/DDBJ whole genome shotgun (WGS) entry which is preliminary data.</text>
</comment>
<dbReference type="Proteomes" id="UP001499843">
    <property type="component" value="Unassembled WGS sequence"/>
</dbReference>
<organism evidence="1 2">
    <name type="scientific">Nonomuraea monospora</name>
    <dbReference type="NCBI Taxonomy" id="568818"/>
    <lineage>
        <taxon>Bacteria</taxon>
        <taxon>Bacillati</taxon>
        <taxon>Actinomycetota</taxon>
        <taxon>Actinomycetes</taxon>
        <taxon>Streptosporangiales</taxon>
        <taxon>Streptosporangiaceae</taxon>
        <taxon>Nonomuraea</taxon>
    </lineage>
</organism>